<protein>
    <submittedName>
        <fullName evidence="2">Uncharacterized protein</fullName>
    </submittedName>
</protein>
<organism evidence="2 3">
    <name type="scientific">Candidatus Magasanikbacteria bacterium RIFOXYD1_FULL_40_23</name>
    <dbReference type="NCBI Taxonomy" id="1798705"/>
    <lineage>
        <taxon>Bacteria</taxon>
        <taxon>Candidatus Magasanikiibacteriota</taxon>
    </lineage>
</organism>
<sequence length="118" mass="13543">MKTSPIDNARGIESQQMHLLAEVRKAQRSHTALLYAVIIGVISIMIAEHFNSKNSLKSAQNVAIDVETQLKATKTLLEVQRESFKADREYYENVRESFEFLYTRLEQVEQTCLKPGQQ</sequence>
<name>A0A1F6P7V5_9BACT</name>
<comment type="caution">
    <text evidence="2">The sequence shown here is derived from an EMBL/GenBank/DDBJ whole genome shotgun (WGS) entry which is preliminary data.</text>
</comment>
<evidence type="ECO:0000256" key="1">
    <source>
        <dbReference type="SAM" id="Phobius"/>
    </source>
</evidence>
<evidence type="ECO:0000313" key="3">
    <source>
        <dbReference type="Proteomes" id="UP000176634"/>
    </source>
</evidence>
<feature type="transmembrane region" description="Helical" evidence="1">
    <location>
        <begin position="32"/>
        <end position="50"/>
    </location>
</feature>
<evidence type="ECO:0000313" key="2">
    <source>
        <dbReference type="EMBL" id="OGH92130.1"/>
    </source>
</evidence>
<dbReference type="AlphaFoldDB" id="A0A1F6P7V5"/>
<dbReference type="Proteomes" id="UP000176634">
    <property type="component" value="Unassembled WGS sequence"/>
</dbReference>
<reference evidence="2 3" key="1">
    <citation type="journal article" date="2016" name="Nat. Commun.">
        <title>Thousands of microbial genomes shed light on interconnected biogeochemical processes in an aquifer system.</title>
        <authorList>
            <person name="Anantharaman K."/>
            <person name="Brown C.T."/>
            <person name="Hug L.A."/>
            <person name="Sharon I."/>
            <person name="Castelle C.J."/>
            <person name="Probst A.J."/>
            <person name="Thomas B.C."/>
            <person name="Singh A."/>
            <person name="Wilkins M.J."/>
            <person name="Karaoz U."/>
            <person name="Brodie E.L."/>
            <person name="Williams K.H."/>
            <person name="Hubbard S.S."/>
            <person name="Banfield J.F."/>
        </authorList>
    </citation>
    <scope>NUCLEOTIDE SEQUENCE [LARGE SCALE GENOMIC DNA]</scope>
</reference>
<keyword evidence="1" id="KW-0812">Transmembrane</keyword>
<dbReference type="EMBL" id="MFRA01000008">
    <property type="protein sequence ID" value="OGH92130.1"/>
    <property type="molecule type" value="Genomic_DNA"/>
</dbReference>
<dbReference type="STRING" id="1798705.A2563_00900"/>
<gene>
    <name evidence="2" type="ORF">A2563_00900</name>
</gene>
<proteinExistence type="predicted"/>
<keyword evidence="1" id="KW-0472">Membrane</keyword>
<keyword evidence="1" id="KW-1133">Transmembrane helix</keyword>
<accession>A0A1F6P7V5</accession>